<dbReference type="Proteomes" id="UP000183002">
    <property type="component" value="Unassembled WGS sequence"/>
</dbReference>
<dbReference type="GO" id="GO:0016787">
    <property type="term" value="F:hydrolase activity"/>
    <property type="evidence" value="ECO:0007669"/>
    <property type="project" value="UniProtKB-KW"/>
</dbReference>
<dbReference type="EMBL" id="FOCO01000085">
    <property type="protein sequence ID" value="SEO29537.1"/>
    <property type="molecule type" value="Genomic_DNA"/>
</dbReference>
<dbReference type="InterPro" id="IPR013988">
    <property type="entry name" value="YjdM_C"/>
</dbReference>
<dbReference type="PANTHER" id="PTHR30305:SF3">
    <property type="entry name" value="PROTEIN YJDM"/>
    <property type="match status" value="1"/>
</dbReference>
<keyword evidence="2" id="KW-0378">Hydrolase</keyword>
<accession>A0A1H8NIW2</accession>
<proteinExistence type="predicted"/>
<dbReference type="SUPFAM" id="SSF82057">
    <property type="entry name" value="Prokaryotic SH3-related domain"/>
    <property type="match status" value="1"/>
</dbReference>
<dbReference type="STRING" id="1077947.SAMN05216227_10859"/>
<organism evidence="2 3">
    <name type="scientific">Pseudorhodobacter antarcticus</name>
    <dbReference type="NCBI Taxonomy" id="1077947"/>
    <lineage>
        <taxon>Bacteria</taxon>
        <taxon>Pseudomonadati</taxon>
        <taxon>Pseudomonadota</taxon>
        <taxon>Alphaproteobacteria</taxon>
        <taxon>Rhodobacterales</taxon>
        <taxon>Paracoccaceae</taxon>
        <taxon>Pseudorhodobacter</taxon>
    </lineage>
</organism>
<evidence type="ECO:0000313" key="2">
    <source>
        <dbReference type="EMBL" id="SEO29537.1"/>
    </source>
</evidence>
<dbReference type="OrthoDB" id="9810131at2"/>
<evidence type="ECO:0000313" key="3">
    <source>
        <dbReference type="Proteomes" id="UP000183002"/>
    </source>
</evidence>
<dbReference type="PANTHER" id="PTHR30305">
    <property type="entry name" value="PROTEIN YJDM-RELATED"/>
    <property type="match status" value="1"/>
</dbReference>
<feature type="domain" description="Protein YjdM C-terminal" evidence="1">
    <location>
        <begin position="107"/>
        <end position="173"/>
    </location>
</feature>
<sequence length="173" mass="18400">MMLDELLVRSGGVCEFCGDTTRLGGVDVAPVGPVVLCAVCRGERADAPGHWRCLEGAAWSGVPAVQYAVWRRLRSLEEDWAQELRAGMVLLPEVQMVVDAPAAVVHLDANGITLAAGDTVVLIKDLPVKGSSMVAKRGTAVRGITLVADNAGQIEGRVDGQRIVILTEFVKKK</sequence>
<keyword evidence="3" id="KW-1185">Reference proteome</keyword>
<dbReference type="RefSeq" id="WP_074819075.1">
    <property type="nucleotide sequence ID" value="NZ_FOCO01000085.1"/>
</dbReference>
<reference evidence="2 3" key="1">
    <citation type="submission" date="2016-10" db="EMBL/GenBank/DDBJ databases">
        <authorList>
            <person name="de Groot N.N."/>
        </authorList>
    </citation>
    <scope>NUCLEOTIDE SEQUENCE [LARGE SCALE GENOMIC DNA]</scope>
    <source>
        <strain evidence="2 3">CGMCC 1.10836</strain>
    </source>
</reference>
<gene>
    <name evidence="2" type="ORF">SAMN05216227_10859</name>
</gene>
<protein>
    <submittedName>
        <fullName evidence="2">Phosphonoacetate hydrolase</fullName>
    </submittedName>
</protein>
<name>A0A1H8NIW2_9RHOB</name>
<dbReference type="Gene3D" id="2.30.30.40">
    <property type="entry name" value="SH3 Domains"/>
    <property type="match status" value="1"/>
</dbReference>
<evidence type="ECO:0000259" key="1">
    <source>
        <dbReference type="Pfam" id="PF03831"/>
    </source>
</evidence>
<dbReference type="Pfam" id="PF03831">
    <property type="entry name" value="YjdM"/>
    <property type="match status" value="1"/>
</dbReference>
<dbReference type="AlphaFoldDB" id="A0A1H8NIW2"/>